<dbReference type="PROSITE" id="PS50206">
    <property type="entry name" value="RHODANESE_3"/>
    <property type="match status" value="1"/>
</dbReference>
<proteinExistence type="predicted"/>
<sequence>MADEYAGDIMPKDAWAMLAKEPNAVLVDVRTAAEWSFVGIPDLSSLGKDAVYNSWVLFPTMERNPRFVAETEKVVADPTAPILFLCRSGARSRAAAIAMTQRGYSRCYNILNGFEGDMDQGRHRNSVTGWRADSLPWVQS</sequence>
<dbReference type="AlphaFoldDB" id="A0A7H1MZJ9"/>
<organism evidence="2 3">
    <name type="scientific">Defluviicoccus vanus</name>
    <dbReference type="NCBI Taxonomy" id="111831"/>
    <lineage>
        <taxon>Bacteria</taxon>
        <taxon>Pseudomonadati</taxon>
        <taxon>Pseudomonadota</taxon>
        <taxon>Alphaproteobacteria</taxon>
        <taxon>Rhodospirillales</taxon>
        <taxon>Rhodospirillaceae</taxon>
        <taxon>Defluviicoccus</taxon>
    </lineage>
</organism>
<dbReference type="InterPro" id="IPR001763">
    <property type="entry name" value="Rhodanese-like_dom"/>
</dbReference>
<dbReference type="SUPFAM" id="SSF52821">
    <property type="entry name" value="Rhodanese/Cell cycle control phosphatase"/>
    <property type="match status" value="1"/>
</dbReference>
<dbReference type="PANTHER" id="PTHR47377:SF1">
    <property type="entry name" value="RHODANESE-LIKE DOMAIN-CONTAINING PROTEIN 4, CHLOROPLASTIC"/>
    <property type="match status" value="1"/>
</dbReference>
<name>A0A7H1MZJ9_9PROT</name>
<gene>
    <name evidence="2" type="ORF">HQ394_05340</name>
</gene>
<protein>
    <submittedName>
        <fullName evidence="2">Rhodanese-like domain-containing protein</fullName>
    </submittedName>
</protein>
<dbReference type="RefSeq" id="WP_190262396.1">
    <property type="nucleotide sequence ID" value="NZ_CP053923.1"/>
</dbReference>
<dbReference type="Gene3D" id="3.40.250.10">
    <property type="entry name" value="Rhodanese-like domain"/>
    <property type="match status" value="1"/>
</dbReference>
<evidence type="ECO:0000313" key="3">
    <source>
        <dbReference type="Proteomes" id="UP000516369"/>
    </source>
</evidence>
<keyword evidence="3" id="KW-1185">Reference proteome</keyword>
<dbReference type="EMBL" id="CP053923">
    <property type="protein sequence ID" value="QNT68885.1"/>
    <property type="molecule type" value="Genomic_DNA"/>
</dbReference>
<dbReference type="Pfam" id="PF00581">
    <property type="entry name" value="Rhodanese"/>
    <property type="match status" value="1"/>
</dbReference>
<feature type="domain" description="Rhodanese" evidence="1">
    <location>
        <begin position="20"/>
        <end position="126"/>
    </location>
</feature>
<evidence type="ECO:0000259" key="1">
    <source>
        <dbReference type="PROSITE" id="PS50206"/>
    </source>
</evidence>
<reference evidence="2 3" key="1">
    <citation type="submission" date="2020-05" db="EMBL/GenBank/DDBJ databases">
        <title>Complete closed genome sequence of Defluviicoccus vanus.</title>
        <authorList>
            <person name="Bessarab I."/>
            <person name="Arumugam K."/>
            <person name="Maszenan A.M."/>
            <person name="Seviour R.J."/>
            <person name="Williams R.B."/>
        </authorList>
    </citation>
    <scope>NUCLEOTIDE SEQUENCE [LARGE SCALE GENOMIC DNA]</scope>
    <source>
        <strain evidence="2 3">Ben 114</strain>
    </source>
</reference>
<dbReference type="Proteomes" id="UP000516369">
    <property type="component" value="Chromosome"/>
</dbReference>
<dbReference type="InterPro" id="IPR036873">
    <property type="entry name" value="Rhodanese-like_dom_sf"/>
</dbReference>
<dbReference type="PANTHER" id="PTHR47377">
    <property type="entry name" value="RHODANESE-LIKE DOMAIN-CONTAINING PROTEIN 4, CHLOROPLASTIC"/>
    <property type="match status" value="1"/>
</dbReference>
<accession>A0A7H1MZJ9</accession>
<dbReference type="InterPro" id="IPR044240">
    <property type="entry name" value="STR4-like"/>
</dbReference>
<dbReference type="SMART" id="SM00450">
    <property type="entry name" value="RHOD"/>
    <property type="match status" value="1"/>
</dbReference>
<evidence type="ECO:0000313" key="2">
    <source>
        <dbReference type="EMBL" id="QNT68885.1"/>
    </source>
</evidence>
<dbReference type="CDD" id="cd01522">
    <property type="entry name" value="RHOD_1"/>
    <property type="match status" value="1"/>
</dbReference>
<dbReference type="KEGG" id="dvn:HQ394_05340"/>